<evidence type="ECO:0000256" key="2">
    <source>
        <dbReference type="ARBA" id="ARBA00004123"/>
    </source>
</evidence>
<evidence type="ECO:0000313" key="13">
    <source>
        <dbReference type="Proteomes" id="UP000507245"/>
    </source>
</evidence>
<dbReference type="Pfam" id="PF04564">
    <property type="entry name" value="U-box"/>
    <property type="match status" value="1"/>
</dbReference>
<evidence type="ECO:0000256" key="8">
    <source>
        <dbReference type="ARBA" id="ARBA00022679"/>
    </source>
</evidence>
<dbReference type="AlphaFoldDB" id="A0A6J5WRQ9"/>
<dbReference type="GO" id="GO:0036503">
    <property type="term" value="P:ERAD pathway"/>
    <property type="evidence" value="ECO:0007669"/>
    <property type="project" value="InterPro"/>
</dbReference>
<gene>
    <name evidence="12" type="ORF">ORAREDHAP_LOCUS18154</name>
</gene>
<dbReference type="GO" id="GO:0000151">
    <property type="term" value="C:ubiquitin ligase complex"/>
    <property type="evidence" value="ECO:0007669"/>
    <property type="project" value="InterPro"/>
</dbReference>
<feature type="domain" description="U-box" evidence="11">
    <location>
        <begin position="91"/>
        <end position="165"/>
    </location>
</feature>
<dbReference type="GO" id="GO:0034450">
    <property type="term" value="F:ubiquitin-ubiquitin ligase activity"/>
    <property type="evidence" value="ECO:0007669"/>
    <property type="project" value="InterPro"/>
</dbReference>
<evidence type="ECO:0000256" key="1">
    <source>
        <dbReference type="ARBA" id="ARBA00000900"/>
    </source>
</evidence>
<keyword evidence="7" id="KW-0963">Cytoplasm</keyword>
<dbReference type="Pfam" id="PF10408">
    <property type="entry name" value="Ufd2P_core"/>
    <property type="match status" value="1"/>
</dbReference>
<dbReference type="CDD" id="cd16657">
    <property type="entry name" value="RING-Ubox_UBE4A"/>
    <property type="match status" value="1"/>
</dbReference>
<dbReference type="PANTHER" id="PTHR13931:SF2">
    <property type="entry name" value="UBIQUITIN CONJUGATION FACTOR E4 B"/>
    <property type="match status" value="1"/>
</dbReference>
<organism evidence="12 13">
    <name type="scientific">Prunus armeniaca</name>
    <name type="common">Apricot</name>
    <name type="synonym">Armeniaca vulgaris</name>
    <dbReference type="NCBI Taxonomy" id="36596"/>
    <lineage>
        <taxon>Eukaryota</taxon>
        <taxon>Viridiplantae</taxon>
        <taxon>Streptophyta</taxon>
        <taxon>Embryophyta</taxon>
        <taxon>Tracheophyta</taxon>
        <taxon>Spermatophyta</taxon>
        <taxon>Magnoliopsida</taxon>
        <taxon>eudicotyledons</taxon>
        <taxon>Gunneridae</taxon>
        <taxon>Pentapetalae</taxon>
        <taxon>rosids</taxon>
        <taxon>fabids</taxon>
        <taxon>Rosales</taxon>
        <taxon>Rosaceae</taxon>
        <taxon>Amygdaloideae</taxon>
        <taxon>Amygdaleae</taxon>
        <taxon>Prunus</taxon>
    </lineage>
</organism>
<dbReference type="GO" id="GO:0005634">
    <property type="term" value="C:nucleus"/>
    <property type="evidence" value="ECO:0007669"/>
    <property type="project" value="UniProtKB-SubCell"/>
</dbReference>
<dbReference type="EC" id="2.3.2.27" evidence="6"/>
<dbReference type="InterPro" id="IPR045132">
    <property type="entry name" value="UBE4"/>
</dbReference>
<accession>A0A6J5WRQ9</accession>
<dbReference type="InterPro" id="IPR003613">
    <property type="entry name" value="Ubox_domain"/>
</dbReference>
<dbReference type="InterPro" id="IPR013083">
    <property type="entry name" value="Znf_RING/FYVE/PHD"/>
</dbReference>
<evidence type="ECO:0000256" key="5">
    <source>
        <dbReference type="ARBA" id="ARBA00007434"/>
    </source>
</evidence>
<comment type="similarity">
    <text evidence="5">Belongs to the ubiquitin conjugation factor E4 family.</text>
</comment>
<keyword evidence="8" id="KW-0808">Transferase</keyword>
<evidence type="ECO:0000256" key="6">
    <source>
        <dbReference type="ARBA" id="ARBA00012483"/>
    </source>
</evidence>
<dbReference type="SUPFAM" id="SSF57850">
    <property type="entry name" value="RING/U-box"/>
    <property type="match status" value="1"/>
</dbReference>
<dbReference type="OrthoDB" id="20295at2759"/>
<keyword evidence="10" id="KW-0539">Nucleus</keyword>
<sequence>MNVWVPTHPSLRNELSKLTVNLAQSGDTENIFPAAISKDGRSYNEQLFSAAADVLRGIGEDGRVIQEFIELGAKAKVAASEAMDTEAVLGDIPDEFLDPIQYTLMKDPVILPSSRITVDRPVIQRHLLSDNSDPFNRSHLTADMLIPDNELKGRIQEFIRSQELKKSGEDLSMQSGKATIQTTTSEMLID</sequence>
<evidence type="ECO:0000313" key="12">
    <source>
        <dbReference type="EMBL" id="CAB4302392.1"/>
    </source>
</evidence>
<name>A0A6J5WRQ9_PRUAR</name>
<evidence type="ECO:0000256" key="3">
    <source>
        <dbReference type="ARBA" id="ARBA00004496"/>
    </source>
</evidence>
<proteinExistence type="inferred from homology"/>
<evidence type="ECO:0000256" key="7">
    <source>
        <dbReference type="ARBA" id="ARBA00022490"/>
    </source>
</evidence>
<dbReference type="GO" id="GO:0005737">
    <property type="term" value="C:cytoplasm"/>
    <property type="evidence" value="ECO:0007669"/>
    <property type="project" value="UniProtKB-SubCell"/>
</dbReference>
<dbReference type="PANTHER" id="PTHR13931">
    <property type="entry name" value="UBIQUITINATION FACTOR E4"/>
    <property type="match status" value="1"/>
</dbReference>
<comment type="subcellular location">
    <subcellularLocation>
        <location evidence="3">Cytoplasm</location>
    </subcellularLocation>
    <subcellularLocation>
        <location evidence="2">Nucleus</location>
    </subcellularLocation>
</comment>
<dbReference type="Gene3D" id="3.30.40.10">
    <property type="entry name" value="Zinc/RING finger domain, C3HC4 (zinc finger)"/>
    <property type="match status" value="1"/>
</dbReference>
<dbReference type="UniPathway" id="UPA00143"/>
<dbReference type="FunFam" id="3.30.40.10:FF:000055">
    <property type="entry name" value="Ubiquitin conjugation factor e4 a"/>
    <property type="match status" value="1"/>
</dbReference>
<comment type="catalytic activity">
    <reaction evidence="1">
        <text>S-ubiquitinyl-[E2 ubiquitin-conjugating enzyme]-L-cysteine + [acceptor protein]-L-lysine = [E2 ubiquitin-conjugating enzyme]-L-cysteine + N(6)-ubiquitinyl-[acceptor protein]-L-lysine.</text>
        <dbReference type="EC" id="2.3.2.27"/>
    </reaction>
</comment>
<evidence type="ECO:0000256" key="9">
    <source>
        <dbReference type="ARBA" id="ARBA00022786"/>
    </source>
</evidence>
<evidence type="ECO:0000256" key="10">
    <source>
        <dbReference type="ARBA" id="ARBA00023242"/>
    </source>
</evidence>
<protein>
    <recommendedName>
        <fullName evidence="6">RING-type E3 ubiquitin transferase</fullName>
        <ecNumber evidence="6">2.3.2.27</ecNumber>
    </recommendedName>
</protein>
<evidence type="ECO:0000256" key="4">
    <source>
        <dbReference type="ARBA" id="ARBA00004906"/>
    </source>
</evidence>
<dbReference type="PROSITE" id="PS51698">
    <property type="entry name" value="U_BOX"/>
    <property type="match status" value="1"/>
</dbReference>
<evidence type="ECO:0000259" key="11">
    <source>
        <dbReference type="PROSITE" id="PS51698"/>
    </source>
</evidence>
<dbReference type="Proteomes" id="UP000507245">
    <property type="component" value="Unassembled WGS sequence"/>
</dbReference>
<dbReference type="EMBL" id="CAEKKB010000003">
    <property type="protein sequence ID" value="CAB4302392.1"/>
    <property type="molecule type" value="Genomic_DNA"/>
</dbReference>
<keyword evidence="13" id="KW-1185">Reference proteome</keyword>
<keyword evidence="9" id="KW-0833">Ubl conjugation pathway</keyword>
<dbReference type="InterPro" id="IPR019474">
    <property type="entry name" value="Ub_conjug_fac_E4_core"/>
</dbReference>
<dbReference type="GO" id="GO:0006511">
    <property type="term" value="P:ubiquitin-dependent protein catabolic process"/>
    <property type="evidence" value="ECO:0007669"/>
    <property type="project" value="InterPro"/>
</dbReference>
<reference evidence="13" key="1">
    <citation type="journal article" date="2020" name="Genome Biol.">
        <title>Gamete binning: chromosome-level and haplotype-resolved genome assembly enabled by high-throughput single-cell sequencing of gamete genomes.</title>
        <authorList>
            <person name="Campoy J.A."/>
            <person name="Sun H."/>
            <person name="Goel M."/>
            <person name="Jiao W.-B."/>
            <person name="Folz-Donahue K."/>
            <person name="Wang N."/>
            <person name="Rubio M."/>
            <person name="Liu C."/>
            <person name="Kukat C."/>
            <person name="Ruiz D."/>
            <person name="Huettel B."/>
            <person name="Schneeberger K."/>
        </authorList>
    </citation>
    <scope>NUCLEOTIDE SEQUENCE [LARGE SCALE GENOMIC DNA]</scope>
    <source>
        <strain evidence="13">cv. Rojo Pasion</strain>
    </source>
</reference>
<dbReference type="SMART" id="SM00504">
    <property type="entry name" value="Ubox"/>
    <property type="match status" value="1"/>
</dbReference>
<comment type="pathway">
    <text evidence="4">Protein modification; protein ubiquitination.</text>
</comment>
<dbReference type="GO" id="GO:0000209">
    <property type="term" value="P:protein polyubiquitination"/>
    <property type="evidence" value="ECO:0007669"/>
    <property type="project" value="TreeGrafter"/>
</dbReference>